<dbReference type="EMBL" id="CAJOBI010239339">
    <property type="protein sequence ID" value="CAF5081711.1"/>
    <property type="molecule type" value="Genomic_DNA"/>
</dbReference>
<protein>
    <recommendedName>
        <fullName evidence="1">Alpha-2-macroglobulin domain-containing protein</fullName>
    </recommendedName>
</protein>
<dbReference type="GO" id="GO:0004866">
    <property type="term" value="F:endopeptidase inhibitor activity"/>
    <property type="evidence" value="ECO:0007669"/>
    <property type="project" value="InterPro"/>
</dbReference>
<dbReference type="Pfam" id="PF00207">
    <property type="entry name" value="A2M"/>
    <property type="match status" value="1"/>
</dbReference>
<feature type="domain" description="Alpha-2-macroglobulin" evidence="1">
    <location>
        <begin position="1"/>
        <end position="83"/>
    </location>
</feature>
<name>A0A8S3ERV7_9BILA</name>
<dbReference type="CDD" id="cd00688">
    <property type="entry name" value="ISOPREN_C2_like"/>
    <property type="match status" value="1"/>
</dbReference>
<evidence type="ECO:0000259" key="1">
    <source>
        <dbReference type="SMART" id="SM01360"/>
    </source>
</evidence>
<feature type="non-terminal residue" evidence="2">
    <location>
        <position position="1"/>
    </location>
</feature>
<dbReference type="AlphaFoldDB" id="A0A8S3ERV7"/>
<dbReference type="Gene3D" id="1.50.10.20">
    <property type="match status" value="1"/>
</dbReference>
<sequence length="476" mass="53560">SVTDSSGRVSIEIKLPDNLTRYRVWALATNDKQYGLGEMSLTVQLPIMIRPSLPRFLNYGDTAYFSVILQNQTNLSLQLHTGLRATNAKLLTAQTNRPAIGYSIVLPPNKRAAVTFPIETMHSGTARFQFIVNTPRNKTTPSFDDAIELSLPVFMPATSEVFATHGDTHEEVVLQSIKTPKHVLSQYGELSITTSSTALASLTNAIISLYTYRFECTEQLSSRILGIQSLWNVLQAFHCKQLPDISVLKTKLESDINILKSRQYPNGGFGYWTNRQDSHPDPYMSVHVAHCLAVILNKKVFDVDDNMLENTLKYLDNIAFEIDLLPYSKHWSEKTRFSLISYALYVRAKFLQNMAHQALQVFQQSGFNKLSLEALGWLLVALSSDKSHDNHQTIELIYNYLKGKVNETSETANFITSYGDDGQSVMFHSNQRTDAILLESLLCIDPESTLCTKLCKGLQAHKVKGAWKSTQENCFV</sequence>
<proteinExistence type="predicted"/>
<dbReference type="PANTHER" id="PTHR40094">
    <property type="entry name" value="ALPHA-2-MACROGLOBULIN HOMOLOG"/>
    <property type="match status" value="1"/>
</dbReference>
<organism evidence="2 3">
    <name type="scientific">Rotaria magnacalcarata</name>
    <dbReference type="NCBI Taxonomy" id="392030"/>
    <lineage>
        <taxon>Eukaryota</taxon>
        <taxon>Metazoa</taxon>
        <taxon>Spiralia</taxon>
        <taxon>Gnathifera</taxon>
        <taxon>Rotifera</taxon>
        <taxon>Eurotatoria</taxon>
        <taxon>Bdelloidea</taxon>
        <taxon>Philodinida</taxon>
        <taxon>Philodinidae</taxon>
        <taxon>Rotaria</taxon>
    </lineage>
</organism>
<dbReference type="InterPro" id="IPR001599">
    <property type="entry name" value="Macroglobln_a2"/>
</dbReference>
<dbReference type="InterPro" id="IPR051802">
    <property type="entry name" value="YfhM-like"/>
</dbReference>
<evidence type="ECO:0000313" key="2">
    <source>
        <dbReference type="EMBL" id="CAF5081711.1"/>
    </source>
</evidence>
<dbReference type="InterPro" id="IPR008930">
    <property type="entry name" value="Terpenoid_cyclase/PrenylTrfase"/>
</dbReference>
<accession>A0A8S3ERV7</accession>
<reference evidence="2" key="1">
    <citation type="submission" date="2021-02" db="EMBL/GenBank/DDBJ databases">
        <authorList>
            <person name="Nowell W R."/>
        </authorList>
    </citation>
    <scope>NUCLEOTIDE SEQUENCE</scope>
</reference>
<gene>
    <name evidence="2" type="ORF">SMN809_LOCUS60808</name>
</gene>
<evidence type="ECO:0000313" key="3">
    <source>
        <dbReference type="Proteomes" id="UP000676336"/>
    </source>
</evidence>
<dbReference type="Proteomes" id="UP000676336">
    <property type="component" value="Unassembled WGS sequence"/>
</dbReference>
<dbReference type="SMART" id="SM01360">
    <property type="entry name" value="A2M"/>
    <property type="match status" value="1"/>
</dbReference>
<dbReference type="PANTHER" id="PTHR40094:SF1">
    <property type="entry name" value="UBIQUITIN DOMAIN-CONTAINING PROTEIN"/>
    <property type="match status" value="1"/>
</dbReference>
<dbReference type="SUPFAM" id="SSF48239">
    <property type="entry name" value="Terpenoid cyclases/Protein prenyltransferases"/>
    <property type="match status" value="1"/>
</dbReference>
<comment type="caution">
    <text evidence="2">The sequence shown here is derived from an EMBL/GenBank/DDBJ whole genome shotgun (WGS) entry which is preliminary data.</text>
</comment>